<dbReference type="PANTHER" id="PTHR25462:SF296">
    <property type="entry name" value="MEIOTIC P26, ISOFORM F"/>
    <property type="match status" value="1"/>
</dbReference>
<dbReference type="Gene3D" id="3.30.160.60">
    <property type="entry name" value="Classic Zinc Finger"/>
    <property type="match status" value="2"/>
</dbReference>
<dbReference type="AlphaFoldDB" id="A0AA89BJZ8"/>
<protein>
    <submittedName>
        <fullName evidence="8">Uncharacterized protein</fullName>
    </submittedName>
</protein>
<dbReference type="GO" id="GO:0008270">
    <property type="term" value="F:zinc ion binding"/>
    <property type="evidence" value="ECO:0007669"/>
    <property type="project" value="UniProtKB-KW"/>
</dbReference>
<organism evidence="8 9">
    <name type="scientific">Pinctada imbricata</name>
    <name type="common">Atlantic pearl-oyster</name>
    <name type="synonym">Pinctada martensii</name>
    <dbReference type="NCBI Taxonomy" id="66713"/>
    <lineage>
        <taxon>Eukaryota</taxon>
        <taxon>Metazoa</taxon>
        <taxon>Spiralia</taxon>
        <taxon>Lophotrochozoa</taxon>
        <taxon>Mollusca</taxon>
        <taxon>Bivalvia</taxon>
        <taxon>Autobranchia</taxon>
        <taxon>Pteriomorphia</taxon>
        <taxon>Pterioida</taxon>
        <taxon>Pterioidea</taxon>
        <taxon>Pteriidae</taxon>
        <taxon>Pinctada</taxon>
    </lineage>
</organism>
<dbReference type="InterPro" id="IPR001841">
    <property type="entry name" value="Znf_RING"/>
</dbReference>
<evidence type="ECO:0000256" key="5">
    <source>
        <dbReference type="SAM" id="MobiDB-lite"/>
    </source>
</evidence>
<keyword evidence="3" id="KW-0862">Zinc</keyword>
<keyword evidence="1" id="KW-0479">Metal-binding</keyword>
<evidence type="ECO:0000256" key="1">
    <source>
        <dbReference type="ARBA" id="ARBA00022723"/>
    </source>
</evidence>
<dbReference type="InterPro" id="IPR047153">
    <property type="entry name" value="TRIM45/56/19-like"/>
</dbReference>
<gene>
    <name evidence="8" type="ORF">FSP39_001132</name>
</gene>
<feature type="region of interest" description="Disordered" evidence="5">
    <location>
        <begin position="279"/>
        <end position="298"/>
    </location>
</feature>
<evidence type="ECO:0000313" key="8">
    <source>
        <dbReference type="EMBL" id="KAK3085288.1"/>
    </source>
</evidence>
<evidence type="ECO:0000313" key="9">
    <source>
        <dbReference type="Proteomes" id="UP001186944"/>
    </source>
</evidence>
<feature type="compositionally biased region" description="Polar residues" evidence="5">
    <location>
        <begin position="105"/>
        <end position="121"/>
    </location>
</feature>
<dbReference type="PROSITE" id="PS00518">
    <property type="entry name" value="ZF_RING_1"/>
    <property type="match status" value="1"/>
</dbReference>
<keyword evidence="2 4" id="KW-0863">Zinc-finger</keyword>
<dbReference type="SUPFAM" id="SSF57850">
    <property type="entry name" value="RING/U-box"/>
    <property type="match status" value="1"/>
</dbReference>
<dbReference type="PROSITE" id="PS50119">
    <property type="entry name" value="ZF_BBOX"/>
    <property type="match status" value="2"/>
</dbReference>
<sequence>MAQRVVRNVEEDYLMCSICLGRYTEPKLLPCGHTFCKQCLSDHITQTVSNSDSLTFNCPNDRTEVTRPADVHPRDWADKFPTDSFLNNLLLAVRVHEGTAPREALNQQMAPNTSRQTTQRPPQHHDQVVVPTHRRRQPATNPRGASGSQPRGPTCAEHPDREQGFYCLGCNILVCPSCAVRNHRKRTCECLEIENAVDRMQPRIQALRTKFESQINRIYQISENAIPDGGSLQNSKARAHHQLDDLESKAGRFYALVLQHIEDMRQQVNQVTDRAASTFSCPNDRTQVNRPSPGLHPRQWAEKLPTDTFLKSLLQAVQVYEGSSTLDNRTNGDVGYHHNTDGFHQRQNGPVCAEHPDRAVEFFCLGCNRLVCANCAVRSHRSGSCECITIEEAVERMRPRIQALRRRFESQIHKINQINAGEVTTDGSLESSKARAQYALDELESRAGLFYQIVLQYIEDLRQQIREAGRGFMSENQQLNIVLNSIESTRHVFESLCNNNAGVEILNDLPKMEAQADEV</sequence>
<dbReference type="SMART" id="SM00184">
    <property type="entry name" value="RING"/>
    <property type="match status" value="1"/>
</dbReference>
<name>A0AA89BJZ8_PINIB</name>
<evidence type="ECO:0000256" key="3">
    <source>
        <dbReference type="ARBA" id="ARBA00022833"/>
    </source>
</evidence>
<dbReference type="Gene3D" id="3.30.40.10">
    <property type="entry name" value="Zinc/RING finger domain, C3HC4 (zinc finger)"/>
    <property type="match status" value="1"/>
</dbReference>
<feature type="region of interest" description="Disordered" evidence="5">
    <location>
        <begin position="102"/>
        <end position="157"/>
    </location>
</feature>
<dbReference type="InterPro" id="IPR000315">
    <property type="entry name" value="Znf_B-box"/>
</dbReference>
<evidence type="ECO:0000259" key="6">
    <source>
        <dbReference type="PROSITE" id="PS50089"/>
    </source>
</evidence>
<dbReference type="EMBL" id="VSWD01000012">
    <property type="protein sequence ID" value="KAK3085288.1"/>
    <property type="molecule type" value="Genomic_DNA"/>
</dbReference>
<evidence type="ECO:0000256" key="2">
    <source>
        <dbReference type="ARBA" id="ARBA00022771"/>
    </source>
</evidence>
<reference evidence="8" key="1">
    <citation type="submission" date="2019-08" db="EMBL/GenBank/DDBJ databases">
        <title>The improved chromosome-level genome for the pearl oyster Pinctada fucata martensii using PacBio sequencing and Hi-C.</title>
        <authorList>
            <person name="Zheng Z."/>
        </authorList>
    </citation>
    <scope>NUCLEOTIDE SEQUENCE</scope>
    <source>
        <strain evidence="8">ZZ-2019</strain>
        <tissue evidence="8">Adductor muscle</tissue>
    </source>
</reference>
<dbReference type="PANTHER" id="PTHR25462">
    <property type="entry name" value="BONUS, ISOFORM C-RELATED"/>
    <property type="match status" value="1"/>
</dbReference>
<dbReference type="Pfam" id="PF13445">
    <property type="entry name" value="zf-RING_UBOX"/>
    <property type="match status" value="1"/>
</dbReference>
<keyword evidence="9" id="KW-1185">Reference proteome</keyword>
<accession>A0AA89BJZ8</accession>
<dbReference type="InterPro" id="IPR017907">
    <property type="entry name" value="Znf_RING_CS"/>
</dbReference>
<feature type="domain" description="B box-type" evidence="7">
    <location>
        <begin position="347"/>
        <end position="381"/>
    </location>
</feature>
<evidence type="ECO:0000259" key="7">
    <source>
        <dbReference type="PROSITE" id="PS50119"/>
    </source>
</evidence>
<feature type="domain" description="RING-type" evidence="6">
    <location>
        <begin position="16"/>
        <end position="62"/>
    </location>
</feature>
<dbReference type="InterPro" id="IPR027370">
    <property type="entry name" value="Znf-RING_euk"/>
</dbReference>
<dbReference type="SUPFAM" id="SSF57845">
    <property type="entry name" value="B-box zinc-binding domain"/>
    <property type="match status" value="2"/>
</dbReference>
<proteinExistence type="predicted"/>
<feature type="domain" description="B box-type" evidence="7">
    <location>
        <begin position="150"/>
        <end position="184"/>
    </location>
</feature>
<dbReference type="InterPro" id="IPR013083">
    <property type="entry name" value="Znf_RING/FYVE/PHD"/>
</dbReference>
<dbReference type="Pfam" id="PF00643">
    <property type="entry name" value="zf-B_box"/>
    <property type="match status" value="2"/>
</dbReference>
<dbReference type="PROSITE" id="PS50089">
    <property type="entry name" value="ZF_RING_2"/>
    <property type="match status" value="1"/>
</dbReference>
<comment type="caution">
    <text evidence="8">The sequence shown here is derived from an EMBL/GenBank/DDBJ whole genome shotgun (WGS) entry which is preliminary data.</text>
</comment>
<evidence type="ECO:0000256" key="4">
    <source>
        <dbReference type="PROSITE-ProRule" id="PRU00024"/>
    </source>
</evidence>
<feature type="compositionally biased region" description="Polar residues" evidence="5">
    <location>
        <begin position="279"/>
        <end position="290"/>
    </location>
</feature>
<dbReference type="Proteomes" id="UP001186944">
    <property type="component" value="Unassembled WGS sequence"/>
</dbReference>